<evidence type="ECO:0000313" key="1">
    <source>
        <dbReference type="EMBL" id="EMB13441.1"/>
    </source>
</evidence>
<organism evidence="1 2">
    <name type="scientific">Rhodopirellula europaea 6C</name>
    <dbReference type="NCBI Taxonomy" id="1263867"/>
    <lineage>
        <taxon>Bacteria</taxon>
        <taxon>Pseudomonadati</taxon>
        <taxon>Planctomycetota</taxon>
        <taxon>Planctomycetia</taxon>
        <taxon>Pirellulales</taxon>
        <taxon>Pirellulaceae</taxon>
        <taxon>Rhodopirellula</taxon>
    </lineage>
</organism>
<dbReference type="AlphaFoldDB" id="M2A3B1"/>
<sequence length="40" mass="4353">MTNTDRVASVGWKFIGIERANDAATSCSTDDASNRHPEID</sequence>
<keyword evidence="2" id="KW-1185">Reference proteome</keyword>
<name>M2A3B1_9BACT</name>
<accession>M2A3B1</accession>
<evidence type="ECO:0000313" key="2">
    <source>
        <dbReference type="Proteomes" id="UP000011529"/>
    </source>
</evidence>
<comment type="caution">
    <text evidence="1">The sequence shown here is derived from an EMBL/GenBank/DDBJ whole genome shotgun (WGS) entry which is preliminary data.</text>
</comment>
<gene>
    <name evidence="1" type="ORF">RE6C_05828</name>
</gene>
<dbReference type="EMBL" id="ANMO01000260">
    <property type="protein sequence ID" value="EMB13441.1"/>
    <property type="molecule type" value="Genomic_DNA"/>
</dbReference>
<proteinExistence type="predicted"/>
<protein>
    <submittedName>
        <fullName evidence="1">Uncharacterized protein</fullName>
    </submittedName>
</protein>
<reference evidence="1" key="1">
    <citation type="submission" date="2012-11" db="EMBL/GenBank/DDBJ databases">
        <title>Permanent draft genomes of Rhodopirellula europaea strain SH398 and 6C.</title>
        <authorList>
            <person name="Richter M."/>
            <person name="Richter-Heitmann T."/>
            <person name="Frank C."/>
            <person name="Harder J."/>
            <person name="Glockner F.O."/>
        </authorList>
    </citation>
    <scope>NUCLEOTIDE SEQUENCE</scope>
    <source>
        <strain evidence="1">6C</strain>
    </source>
</reference>
<dbReference type="Proteomes" id="UP000011529">
    <property type="component" value="Unassembled WGS sequence"/>
</dbReference>
<reference evidence="1" key="2">
    <citation type="journal article" date="2013" name="Mar. Genomics">
        <title>Expression of sulfatases in Rhodopirellula baltica and the diversity of sulfatases in the genus Rhodopirellula.</title>
        <authorList>
            <person name="Wegner C.E."/>
            <person name="Richter-Heitmann T."/>
            <person name="Klindworth A."/>
            <person name="Klockow C."/>
            <person name="Richter M."/>
            <person name="Achstetter T."/>
            <person name="Glockner F.O."/>
            <person name="Harder J."/>
        </authorList>
    </citation>
    <scope>NUCLEOTIDE SEQUENCE [LARGE SCALE GENOMIC DNA]</scope>
    <source>
        <strain evidence="1">6C</strain>
    </source>
</reference>